<dbReference type="Pfam" id="PF02469">
    <property type="entry name" value="Fasciclin"/>
    <property type="match status" value="1"/>
</dbReference>
<dbReference type="InterPro" id="IPR036378">
    <property type="entry name" value="FAS1_dom_sf"/>
</dbReference>
<dbReference type="AlphaFoldDB" id="A0AAV9Q6Y7"/>
<organism evidence="2 3">
    <name type="scientific">Vermiconidia calcicola</name>
    <dbReference type="NCBI Taxonomy" id="1690605"/>
    <lineage>
        <taxon>Eukaryota</taxon>
        <taxon>Fungi</taxon>
        <taxon>Dikarya</taxon>
        <taxon>Ascomycota</taxon>
        <taxon>Pezizomycotina</taxon>
        <taxon>Dothideomycetes</taxon>
        <taxon>Dothideomycetidae</taxon>
        <taxon>Mycosphaerellales</taxon>
        <taxon>Extremaceae</taxon>
        <taxon>Vermiconidia</taxon>
    </lineage>
</organism>
<evidence type="ECO:0000313" key="3">
    <source>
        <dbReference type="Proteomes" id="UP001345827"/>
    </source>
</evidence>
<comment type="caution">
    <text evidence="2">The sequence shown here is derived from an EMBL/GenBank/DDBJ whole genome shotgun (WGS) entry which is preliminary data.</text>
</comment>
<dbReference type="PROSITE" id="PS50213">
    <property type="entry name" value="FAS1"/>
    <property type="match status" value="1"/>
</dbReference>
<dbReference type="Proteomes" id="UP001345827">
    <property type="component" value="Unassembled WGS sequence"/>
</dbReference>
<protein>
    <recommendedName>
        <fullName evidence="1">FAS1 domain-containing protein</fullName>
    </recommendedName>
</protein>
<feature type="domain" description="FAS1" evidence="1">
    <location>
        <begin position="36"/>
        <end position="180"/>
    </location>
</feature>
<keyword evidence="3" id="KW-1185">Reference proteome</keyword>
<dbReference type="EMBL" id="JAXLQG010000007">
    <property type="protein sequence ID" value="KAK5537417.1"/>
    <property type="molecule type" value="Genomic_DNA"/>
</dbReference>
<gene>
    <name evidence="2" type="ORF">LTR25_004668</name>
</gene>
<name>A0AAV9Q6Y7_9PEZI</name>
<sequence>MVDATSSLLYEGTCKMLSTVLLFGLMIAVGWEDETLLNLTSCLSQYPNITTFTSILARYPQAWERANDGNVTVLIPSNDAVSAYLNSEGFGNNTDAFTEALVTYHLLRGTHSMIEIQESTEFIPTFLTNASNQNVSGGQRVEARSSGDDIYFLSCNKTRSNVIHAVTMKHLPASRKTSLN</sequence>
<dbReference type="SUPFAM" id="SSF82153">
    <property type="entry name" value="FAS1 domain"/>
    <property type="match status" value="1"/>
</dbReference>
<evidence type="ECO:0000313" key="2">
    <source>
        <dbReference type="EMBL" id="KAK5537417.1"/>
    </source>
</evidence>
<evidence type="ECO:0000259" key="1">
    <source>
        <dbReference type="PROSITE" id="PS50213"/>
    </source>
</evidence>
<accession>A0AAV9Q6Y7</accession>
<reference evidence="2 3" key="1">
    <citation type="submission" date="2023-06" db="EMBL/GenBank/DDBJ databases">
        <title>Black Yeasts Isolated from many extreme environments.</title>
        <authorList>
            <person name="Coleine C."/>
            <person name="Stajich J.E."/>
            <person name="Selbmann L."/>
        </authorList>
    </citation>
    <scope>NUCLEOTIDE SEQUENCE [LARGE SCALE GENOMIC DNA]</scope>
    <source>
        <strain evidence="2 3">CCFEE 5887</strain>
    </source>
</reference>
<dbReference type="Gene3D" id="2.30.180.10">
    <property type="entry name" value="FAS1 domain"/>
    <property type="match status" value="1"/>
</dbReference>
<proteinExistence type="predicted"/>
<dbReference type="InterPro" id="IPR000782">
    <property type="entry name" value="FAS1_domain"/>
</dbReference>